<dbReference type="EMBL" id="FQZU01000006">
    <property type="protein sequence ID" value="SHJ29094.1"/>
    <property type="molecule type" value="Genomic_DNA"/>
</dbReference>
<dbReference type="InterPro" id="IPR035919">
    <property type="entry name" value="EAL_sf"/>
</dbReference>
<dbReference type="CDD" id="cd01949">
    <property type="entry name" value="GGDEF"/>
    <property type="match status" value="1"/>
</dbReference>
<gene>
    <name evidence="6" type="ORF">SAMN02745216_01344</name>
</gene>
<dbReference type="FunFam" id="3.20.20.450:FF:000001">
    <property type="entry name" value="Cyclic di-GMP phosphodiesterase yahA"/>
    <property type="match status" value="1"/>
</dbReference>
<evidence type="ECO:0000256" key="1">
    <source>
        <dbReference type="SAM" id="MobiDB-lite"/>
    </source>
</evidence>
<organism evidence="6 7">
    <name type="scientific">Desulfatibacillum alkenivorans DSM 16219</name>
    <dbReference type="NCBI Taxonomy" id="1121393"/>
    <lineage>
        <taxon>Bacteria</taxon>
        <taxon>Pseudomonadati</taxon>
        <taxon>Thermodesulfobacteriota</taxon>
        <taxon>Desulfobacteria</taxon>
        <taxon>Desulfobacterales</taxon>
        <taxon>Desulfatibacillaceae</taxon>
        <taxon>Desulfatibacillum</taxon>
    </lineage>
</organism>
<dbReference type="InterPro" id="IPR000700">
    <property type="entry name" value="PAS-assoc_C"/>
</dbReference>
<dbReference type="PANTHER" id="PTHR44757:SF2">
    <property type="entry name" value="BIOFILM ARCHITECTURE MAINTENANCE PROTEIN MBAA"/>
    <property type="match status" value="1"/>
</dbReference>
<dbReference type="InterPro" id="IPR013655">
    <property type="entry name" value="PAS_fold_3"/>
</dbReference>
<accession>A0A1M6I410</accession>
<keyword evidence="7" id="KW-1185">Reference proteome</keyword>
<dbReference type="Pfam" id="PF00990">
    <property type="entry name" value="GGDEF"/>
    <property type="match status" value="1"/>
</dbReference>
<dbReference type="PROSITE" id="PS50887">
    <property type="entry name" value="GGDEF"/>
    <property type="match status" value="1"/>
</dbReference>
<feature type="domain" description="PAC" evidence="3">
    <location>
        <begin position="369"/>
        <end position="422"/>
    </location>
</feature>
<evidence type="ECO:0000259" key="3">
    <source>
        <dbReference type="PROSITE" id="PS50113"/>
    </source>
</evidence>
<dbReference type="InterPro" id="IPR001610">
    <property type="entry name" value="PAC"/>
</dbReference>
<dbReference type="PROSITE" id="PS50883">
    <property type="entry name" value="EAL"/>
    <property type="match status" value="1"/>
</dbReference>
<dbReference type="SUPFAM" id="SSF55785">
    <property type="entry name" value="PYP-like sensor domain (PAS domain)"/>
    <property type="match status" value="4"/>
</dbReference>
<feature type="domain" description="PAC" evidence="3">
    <location>
        <begin position="115"/>
        <end position="167"/>
    </location>
</feature>
<feature type="region of interest" description="Disordered" evidence="1">
    <location>
        <begin position="1"/>
        <end position="35"/>
    </location>
</feature>
<dbReference type="SMART" id="SM00086">
    <property type="entry name" value="PAC"/>
    <property type="match status" value="3"/>
</dbReference>
<dbReference type="STRING" id="1121393.SAMN02745216_01344"/>
<evidence type="ECO:0000313" key="7">
    <source>
        <dbReference type="Proteomes" id="UP000183994"/>
    </source>
</evidence>
<dbReference type="Gene3D" id="3.30.450.20">
    <property type="entry name" value="PAS domain"/>
    <property type="match status" value="4"/>
</dbReference>
<dbReference type="InterPro" id="IPR052155">
    <property type="entry name" value="Biofilm_reg_signaling"/>
</dbReference>
<dbReference type="SUPFAM" id="SSF55073">
    <property type="entry name" value="Nucleotide cyclase"/>
    <property type="match status" value="1"/>
</dbReference>
<dbReference type="SMART" id="SM00052">
    <property type="entry name" value="EAL"/>
    <property type="match status" value="1"/>
</dbReference>
<dbReference type="Pfam" id="PF13426">
    <property type="entry name" value="PAS_9"/>
    <property type="match status" value="1"/>
</dbReference>
<feature type="domain" description="PAS" evidence="2">
    <location>
        <begin position="294"/>
        <end position="366"/>
    </location>
</feature>
<dbReference type="SMART" id="SM00267">
    <property type="entry name" value="GGDEF"/>
    <property type="match status" value="1"/>
</dbReference>
<evidence type="ECO:0000259" key="4">
    <source>
        <dbReference type="PROSITE" id="PS50883"/>
    </source>
</evidence>
<dbReference type="NCBIfam" id="TIGR00229">
    <property type="entry name" value="sensory_box"/>
    <property type="match status" value="3"/>
</dbReference>
<evidence type="ECO:0000259" key="2">
    <source>
        <dbReference type="PROSITE" id="PS50112"/>
    </source>
</evidence>
<feature type="domain" description="PAS" evidence="2">
    <location>
        <begin position="56"/>
        <end position="106"/>
    </location>
</feature>
<feature type="compositionally biased region" description="Basic residues" evidence="1">
    <location>
        <begin position="18"/>
        <end position="29"/>
    </location>
</feature>
<feature type="domain" description="PAC" evidence="3">
    <location>
        <begin position="492"/>
        <end position="544"/>
    </location>
</feature>
<dbReference type="InterPro" id="IPR000160">
    <property type="entry name" value="GGDEF_dom"/>
</dbReference>
<dbReference type="AlphaFoldDB" id="A0A1M6I410"/>
<dbReference type="PANTHER" id="PTHR44757">
    <property type="entry name" value="DIGUANYLATE CYCLASE DGCP"/>
    <property type="match status" value="1"/>
</dbReference>
<dbReference type="InterPro" id="IPR001633">
    <property type="entry name" value="EAL_dom"/>
</dbReference>
<dbReference type="NCBIfam" id="TIGR00254">
    <property type="entry name" value="GGDEF"/>
    <property type="match status" value="1"/>
</dbReference>
<name>A0A1M6I410_9BACT</name>
<dbReference type="Pfam" id="PF08447">
    <property type="entry name" value="PAS_3"/>
    <property type="match status" value="2"/>
</dbReference>
<dbReference type="InterPro" id="IPR029787">
    <property type="entry name" value="Nucleotide_cyclase"/>
</dbReference>
<dbReference type="OrthoDB" id="9759431at2"/>
<dbReference type="InterPro" id="IPR035965">
    <property type="entry name" value="PAS-like_dom_sf"/>
</dbReference>
<dbReference type="SUPFAM" id="SSF141868">
    <property type="entry name" value="EAL domain-like"/>
    <property type="match status" value="1"/>
</dbReference>
<feature type="domain" description="PAS" evidence="2">
    <location>
        <begin position="419"/>
        <end position="490"/>
    </location>
</feature>
<dbReference type="CDD" id="cd01948">
    <property type="entry name" value="EAL"/>
    <property type="match status" value="1"/>
</dbReference>
<sequence>MLGHMVKPQIGEDGVTKTKQKTFKSRVRHSGLQSARRPTPKQFYHTIADGSHNWEYMIGADGSFLYVSPSCERISGYTAREFMEDPDLYIKIIHPDDRDKVLKHLNCMHAGPVHAPMDFRIISQKGEVHWISHVCSPIFDDQGEFIGRRGSNQDATEKVNLERRLFHSEFLFRTIFEGIGTGIAVYTASENGRDFIFKEINKAGEESSRLKREHIIGKSVQEVFPSVEKLGLLEVFRRVYRTGEPEHKPMFQYSDHRVDLWVENYVYKLPSGEIAAIFEDKTAEKAVQEELRISRERMQLAIDSVSDAFWDWCIPEKRAYFSPRYYTMLGYEPDEMEPSMETWEMLMHPDDFPRAKRLMIKYLKSGEPYSVEFRMKTKGGDWKWILGRGRVMEFDENGRAQRMVGTHVDIHQKKQFENRLELAQKVFDEALEGVVVTDQDGKILSTNKAFSNITGYSAGEALGENPSILKSDRQDDDFYKKMWDALIEKGEWRGEIWNRRKNGEAYPQWTTITAVKDDFGVASRYVGVFHDLSDVRRGEEMLRHQAYHDALTDLPNRELFTEHLRQAIARAERADELLAVIVLDLDDFVSVNNALGHVAGDKILQEAADRLVLRHGWREFCCRMGADDFVLVQTGLKSPSDAALTADSLNTIFDEPFRINDEEIYLSASMGIAVTKKGSEPADPITLIKNADVACREAKQSGQGKHRFFKRSMNEEANKRLAMLGSLRTALQNNEITVHYQPKVITAHKTIMGMEALVRWRRNGGLASPADFIPLAEDTGLIVPIGRFVLEESCRQTQHWRTASGKDVKVAVNVSPRQFREDDMPLLVREVLDKTGLPPGALELEITESVLMQNPEQSRITLQDLRAMGVTTSLDDFGAGYSSLSYLRRFPIDVLKIDKSFVDDVPDERQANMLVRAIVEMAHGLNIQVVAEGVETKDQLDFLHKIETDYIQGYYFSKPLPPEEFEALLHEGPLVQPFAPYLC</sequence>
<feature type="domain" description="EAL" evidence="4">
    <location>
        <begin position="720"/>
        <end position="973"/>
    </location>
</feature>
<dbReference type="InterPro" id="IPR000014">
    <property type="entry name" value="PAS"/>
</dbReference>
<dbReference type="PROSITE" id="PS50112">
    <property type="entry name" value="PAS"/>
    <property type="match status" value="3"/>
</dbReference>
<dbReference type="Proteomes" id="UP000183994">
    <property type="component" value="Unassembled WGS sequence"/>
</dbReference>
<evidence type="ECO:0000259" key="5">
    <source>
        <dbReference type="PROSITE" id="PS50887"/>
    </source>
</evidence>
<proteinExistence type="predicted"/>
<dbReference type="FunFam" id="3.30.450.20:FF:000099">
    <property type="entry name" value="Sensory box sensor histidine kinase"/>
    <property type="match status" value="1"/>
</dbReference>
<dbReference type="CDD" id="cd00130">
    <property type="entry name" value="PAS"/>
    <property type="match status" value="3"/>
</dbReference>
<feature type="domain" description="GGDEF" evidence="5">
    <location>
        <begin position="576"/>
        <end position="711"/>
    </location>
</feature>
<evidence type="ECO:0000313" key="6">
    <source>
        <dbReference type="EMBL" id="SHJ29094.1"/>
    </source>
</evidence>
<dbReference type="InterPro" id="IPR043128">
    <property type="entry name" value="Rev_trsase/Diguanyl_cyclase"/>
</dbReference>
<protein>
    <submittedName>
        <fullName evidence="6">PAS domain S-box-containing protein/diguanylate cyclase (GGDEF) domain-containing protein</fullName>
    </submittedName>
</protein>
<dbReference type="PROSITE" id="PS50113">
    <property type="entry name" value="PAC"/>
    <property type="match status" value="3"/>
</dbReference>
<dbReference type="Gene3D" id="3.20.20.450">
    <property type="entry name" value="EAL domain"/>
    <property type="match status" value="1"/>
</dbReference>
<dbReference type="SMART" id="SM00091">
    <property type="entry name" value="PAS"/>
    <property type="match status" value="4"/>
</dbReference>
<dbReference type="Gene3D" id="3.30.70.270">
    <property type="match status" value="1"/>
</dbReference>
<dbReference type="Pfam" id="PF00563">
    <property type="entry name" value="EAL"/>
    <property type="match status" value="1"/>
</dbReference>
<reference evidence="7" key="1">
    <citation type="submission" date="2016-11" db="EMBL/GenBank/DDBJ databases">
        <authorList>
            <person name="Varghese N."/>
            <person name="Submissions S."/>
        </authorList>
    </citation>
    <scope>NUCLEOTIDE SEQUENCE [LARGE SCALE GENOMIC DNA]</scope>
    <source>
        <strain evidence="7">DSM 16219</strain>
    </source>
</reference>